<evidence type="ECO:0000313" key="1">
    <source>
        <dbReference type="EMBL" id="AKN39734.1"/>
    </source>
</evidence>
<name>A0A0H4A0N2_9VIBR</name>
<proteinExistence type="predicted"/>
<reference evidence="1" key="1">
    <citation type="journal article" date="2015" name="MBio">
        <title>Eco-Evolutionary Dynamics of Episomes among Ecologically Cohesive Bacterial Populations.</title>
        <authorList>
            <person name="Xue H."/>
            <person name="Cordero O.X."/>
            <person name="Camas F.M."/>
            <person name="Trimble W."/>
            <person name="Meyer F."/>
            <person name="Guglielmini J."/>
            <person name="Rocha E.P."/>
            <person name="Polz M.F."/>
        </authorList>
    </citation>
    <scope>NUCLEOTIDE SEQUENCE</scope>
    <source>
        <strain evidence="1">FF_375</strain>
    </source>
</reference>
<accession>A0A0H4A0N2</accession>
<dbReference type="EMBL" id="KP795661">
    <property type="protein sequence ID" value="AKN39734.1"/>
    <property type="molecule type" value="Genomic_DNA"/>
</dbReference>
<dbReference type="AlphaFoldDB" id="A0A0H4A0N2"/>
<protein>
    <submittedName>
        <fullName evidence="1">Uncharacterized protein</fullName>
    </submittedName>
</protein>
<organism evidence="1">
    <name type="scientific">Vibrio tasmaniensis</name>
    <dbReference type="NCBI Taxonomy" id="212663"/>
    <lineage>
        <taxon>Bacteria</taxon>
        <taxon>Pseudomonadati</taxon>
        <taxon>Pseudomonadota</taxon>
        <taxon>Gammaproteobacteria</taxon>
        <taxon>Vibrionales</taxon>
        <taxon>Vibrionaceae</taxon>
        <taxon>Vibrio</taxon>
    </lineage>
</organism>
<sequence length="55" mass="6091">MMLSNLVHGLRFKIKATGETGLLIGSYSTDETRVVVMNGSPRLTNRLAKTEVERV</sequence>